<protein>
    <recommendedName>
        <fullName evidence="4">C2 domain-containing protein</fullName>
    </recommendedName>
</protein>
<sequence length="629" mass="71255">MSEFDKNKVFGINIIKGENTPEDNMLSVNVYSTGAIRTLLYQTSVKSGPNPEWYSNAFFIHPVRGLHLHFEMVSYIKHQNEWTVIAIGDFDPRIQNIRNFNNSQNQQQASTIPINMCVLKNNSIKTDQITNLYIRVHYMPMNNFLSQALLAVQSNPVISSPFYITLDPISPINQISSKQGNFRFPYELSAILLNEKQEIYEVINSGNPIFKGCNHSGSNICSTFLSLTQAIRFDPVLLNEASIRYILIVVTSINYLPLKQIFESGEKDPIHASITAWSTAENLGQNFPTKQNRLNLTSLPNQEIRISGQFPLVCQNDSTVAVVAVGKISTSITQNEHKKHHSRTNSKVTVSFNPLVAQFPSKDAQISPQDPTSIVPIIVQMSDYTKDKSSLSINYAESSQTPKNKAHFPLLVPRSLSEAFNIRENPVITAKCSLLSSFNSNHIFFATALDIQYNSLFTCSKKNKYPVESYLKRINKGSSLFNFNSFFNKNSVELIAMKDSFICDDRQNIQVTLNDLPEDVFAIFFGIYGKKPLSSDRPSPKTNKGKKKDNDFNNDNLDNNLIAYSNNDAILFDTPYNFSRTKNSLIWFALYRDAFGGWGILNIRKSYSSIDEDNLRLIFVDTMKEILKF</sequence>
<gene>
    <name evidence="2" type="ORF">M9Y10_023238</name>
</gene>
<keyword evidence="3" id="KW-1185">Reference proteome</keyword>
<evidence type="ECO:0000313" key="2">
    <source>
        <dbReference type="EMBL" id="KAK8894800.1"/>
    </source>
</evidence>
<evidence type="ECO:0000256" key="1">
    <source>
        <dbReference type="SAM" id="MobiDB-lite"/>
    </source>
</evidence>
<evidence type="ECO:0000313" key="3">
    <source>
        <dbReference type="Proteomes" id="UP001470230"/>
    </source>
</evidence>
<proteinExistence type="predicted"/>
<evidence type="ECO:0008006" key="4">
    <source>
        <dbReference type="Google" id="ProtNLM"/>
    </source>
</evidence>
<organism evidence="2 3">
    <name type="scientific">Tritrichomonas musculus</name>
    <dbReference type="NCBI Taxonomy" id="1915356"/>
    <lineage>
        <taxon>Eukaryota</taxon>
        <taxon>Metamonada</taxon>
        <taxon>Parabasalia</taxon>
        <taxon>Tritrichomonadida</taxon>
        <taxon>Tritrichomonadidae</taxon>
        <taxon>Tritrichomonas</taxon>
    </lineage>
</organism>
<reference evidence="2 3" key="1">
    <citation type="submission" date="2024-04" db="EMBL/GenBank/DDBJ databases">
        <title>Tritrichomonas musculus Genome.</title>
        <authorList>
            <person name="Alves-Ferreira E."/>
            <person name="Grigg M."/>
            <person name="Lorenzi H."/>
            <person name="Galac M."/>
        </authorList>
    </citation>
    <scope>NUCLEOTIDE SEQUENCE [LARGE SCALE GENOMIC DNA]</scope>
    <source>
        <strain evidence="2 3">EAF2021</strain>
    </source>
</reference>
<name>A0ABR2KXP4_9EUKA</name>
<accession>A0ABR2KXP4</accession>
<dbReference type="EMBL" id="JAPFFF010000003">
    <property type="protein sequence ID" value="KAK8894800.1"/>
    <property type="molecule type" value="Genomic_DNA"/>
</dbReference>
<feature type="region of interest" description="Disordered" evidence="1">
    <location>
        <begin position="534"/>
        <end position="553"/>
    </location>
</feature>
<dbReference type="Proteomes" id="UP001470230">
    <property type="component" value="Unassembled WGS sequence"/>
</dbReference>
<comment type="caution">
    <text evidence="2">The sequence shown here is derived from an EMBL/GenBank/DDBJ whole genome shotgun (WGS) entry which is preliminary data.</text>
</comment>